<dbReference type="EMBL" id="BPLR01005285">
    <property type="protein sequence ID" value="GIY01232.1"/>
    <property type="molecule type" value="Genomic_DNA"/>
</dbReference>
<keyword evidence="2" id="KW-1185">Reference proteome</keyword>
<dbReference type="AlphaFoldDB" id="A0AAV4PZ68"/>
<dbReference type="Proteomes" id="UP001054945">
    <property type="component" value="Unassembled WGS sequence"/>
</dbReference>
<gene>
    <name evidence="1" type="ORF">CEXT_147461</name>
</gene>
<comment type="caution">
    <text evidence="1">The sequence shown here is derived from an EMBL/GenBank/DDBJ whole genome shotgun (WGS) entry which is preliminary data.</text>
</comment>
<sequence>MSQPRLEPEARGTKGHRAGQLPIWSPCRQKFAHCQLPRGRSNACLTLAFISQMKPSHARKKFVLLIAERDTLTLSLASLGECYWWNRLESLVNGEISESNRLRQFKSTKRLLILKTKDESKPKYKGYWKLRK</sequence>
<evidence type="ECO:0000313" key="2">
    <source>
        <dbReference type="Proteomes" id="UP001054945"/>
    </source>
</evidence>
<organism evidence="1 2">
    <name type="scientific">Caerostris extrusa</name>
    <name type="common">Bark spider</name>
    <name type="synonym">Caerostris bankana</name>
    <dbReference type="NCBI Taxonomy" id="172846"/>
    <lineage>
        <taxon>Eukaryota</taxon>
        <taxon>Metazoa</taxon>
        <taxon>Ecdysozoa</taxon>
        <taxon>Arthropoda</taxon>
        <taxon>Chelicerata</taxon>
        <taxon>Arachnida</taxon>
        <taxon>Araneae</taxon>
        <taxon>Araneomorphae</taxon>
        <taxon>Entelegynae</taxon>
        <taxon>Araneoidea</taxon>
        <taxon>Araneidae</taxon>
        <taxon>Caerostris</taxon>
    </lineage>
</organism>
<evidence type="ECO:0008006" key="3">
    <source>
        <dbReference type="Google" id="ProtNLM"/>
    </source>
</evidence>
<accession>A0AAV4PZ68</accession>
<protein>
    <recommendedName>
        <fullName evidence="3">LAGLIDADG homing endonuclease</fullName>
    </recommendedName>
</protein>
<name>A0AAV4PZ68_CAEEX</name>
<evidence type="ECO:0000313" key="1">
    <source>
        <dbReference type="EMBL" id="GIY01232.1"/>
    </source>
</evidence>
<proteinExistence type="predicted"/>
<reference evidence="1 2" key="1">
    <citation type="submission" date="2021-06" db="EMBL/GenBank/DDBJ databases">
        <title>Caerostris extrusa draft genome.</title>
        <authorList>
            <person name="Kono N."/>
            <person name="Arakawa K."/>
        </authorList>
    </citation>
    <scope>NUCLEOTIDE SEQUENCE [LARGE SCALE GENOMIC DNA]</scope>
</reference>